<dbReference type="EMBL" id="CAJNOK010059426">
    <property type="protein sequence ID" value="CAF1632644.1"/>
    <property type="molecule type" value="Genomic_DNA"/>
</dbReference>
<keyword evidence="1" id="KW-0472">Membrane</keyword>
<dbReference type="EMBL" id="CAJOBA010085235">
    <property type="protein sequence ID" value="CAF4460384.1"/>
    <property type="molecule type" value="Genomic_DNA"/>
</dbReference>
<dbReference type="Proteomes" id="UP000682733">
    <property type="component" value="Unassembled WGS sequence"/>
</dbReference>
<name>A0A8S2G684_9BILA</name>
<sequence>TIFICLGSFISFISSSIYVGLLVLHTIECWQLSSGIPISTLSLPKTTTIMTYVKKTTTDSQDLLSSIELDRKL</sequence>
<protein>
    <submittedName>
        <fullName evidence="2">Uncharacterized protein</fullName>
    </submittedName>
</protein>
<evidence type="ECO:0000256" key="1">
    <source>
        <dbReference type="SAM" id="Phobius"/>
    </source>
</evidence>
<evidence type="ECO:0000313" key="3">
    <source>
        <dbReference type="EMBL" id="CAF4460384.1"/>
    </source>
</evidence>
<dbReference type="AlphaFoldDB" id="A0A8S2G684"/>
<comment type="caution">
    <text evidence="2">The sequence shown here is derived from an EMBL/GenBank/DDBJ whole genome shotgun (WGS) entry which is preliminary data.</text>
</comment>
<keyword evidence="1" id="KW-1133">Transmembrane helix</keyword>
<feature type="transmembrane region" description="Helical" evidence="1">
    <location>
        <begin position="6"/>
        <end position="24"/>
    </location>
</feature>
<evidence type="ECO:0000313" key="2">
    <source>
        <dbReference type="EMBL" id="CAF1632644.1"/>
    </source>
</evidence>
<accession>A0A8S2G684</accession>
<feature type="non-terminal residue" evidence="2">
    <location>
        <position position="1"/>
    </location>
</feature>
<reference evidence="2" key="1">
    <citation type="submission" date="2021-02" db="EMBL/GenBank/DDBJ databases">
        <authorList>
            <person name="Nowell W R."/>
        </authorList>
    </citation>
    <scope>NUCLEOTIDE SEQUENCE</scope>
</reference>
<evidence type="ECO:0000313" key="4">
    <source>
        <dbReference type="Proteomes" id="UP000677228"/>
    </source>
</evidence>
<organism evidence="2 4">
    <name type="scientific">Didymodactylos carnosus</name>
    <dbReference type="NCBI Taxonomy" id="1234261"/>
    <lineage>
        <taxon>Eukaryota</taxon>
        <taxon>Metazoa</taxon>
        <taxon>Spiralia</taxon>
        <taxon>Gnathifera</taxon>
        <taxon>Rotifera</taxon>
        <taxon>Eurotatoria</taxon>
        <taxon>Bdelloidea</taxon>
        <taxon>Philodinida</taxon>
        <taxon>Philodinidae</taxon>
        <taxon>Didymodactylos</taxon>
    </lineage>
</organism>
<dbReference type="Proteomes" id="UP000677228">
    <property type="component" value="Unassembled WGS sequence"/>
</dbReference>
<gene>
    <name evidence="2" type="ORF">OVA965_LOCUS43812</name>
    <name evidence="3" type="ORF">TMI583_LOCUS46224</name>
</gene>
<proteinExistence type="predicted"/>
<keyword evidence="1" id="KW-0812">Transmembrane</keyword>